<evidence type="ECO:0000256" key="4">
    <source>
        <dbReference type="ARBA" id="ARBA00022729"/>
    </source>
</evidence>
<evidence type="ECO:0000256" key="8">
    <source>
        <dbReference type="ARBA" id="ARBA00023170"/>
    </source>
</evidence>
<keyword evidence="7" id="KW-1015">Disulfide bond</keyword>
<dbReference type="InterPro" id="IPR003599">
    <property type="entry name" value="Ig_sub"/>
</dbReference>
<dbReference type="GO" id="GO:0009897">
    <property type="term" value="C:external side of plasma membrane"/>
    <property type="evidence" value="ECO:0007669"/>
    <property type="project" value="TreeGrafter"/>
</dbReference>
<sequence length="557" mass="61199">MLLTFYVAEVGGSEQLPPVLGVLDVQLYQVFLLFSRSSNSSRVLGRGLLHSFCSLIFGLSSSSSFSSSAKTSTTGNEIGVDPSPAAELTQVGAVLLQLQAVSLTGTVGLTGQSIKQNCIVAQASVMCEDVWKIFCSTAHHTVANSWGRMRYSVRGRQQVCSMVPQAGLLSPGLLQRWWWVGVAPPGRLTMSTQRPGFELSGVGRVEDLPSSTAGLQERLQERLDERLGMGGAGPSVELCTASYKLSIDPSWARHNRLVLVVICFHETVVIHPGEGVCKRHEVSAALGSSVVLPCNFLSNDSSWVEWTQEDRRNVDLVRLSSKGRILYLNPRSGRVKTFPIQASERNYSIIIDELQNSDIGSYYCKQSDACFEVKLSKDERKYSIVIDELQNSDLGSYYCEDSDECFEVQVKLPVDKSMDKGELSSETYLLISICTGAAALILLTLLGYFCYLKCNCPSAPQLEGGVNGLPTENDDQYLNPSRNPSGQSGALQHGNQPDQSGIGIYPNLDEFKFQREESQKTKQRFHLANQGEIRRQQAMAAQAENNRAGKGRRKPKD</sequence>
<evidence type="ECO:0000256" key="9">
    <source>
        <dbReference type="ARBA" id="ARBA00023180"/>
    </source>
</evidence>
<dbReference type="AlphaFoldDB" id="A0A315VBQ8"/>
<feature type="transmembrane region" description="Helical" evidence="12">
    <location>
        <begin position="428"/>
        <end position="449"/>
    </location>
</feature>
<comment type="subcellular location">
    <subcellularLocation>
        <location evidence="1">Cell membrane</location>
        <topology evidence="1">Single-pass type I membrane protein</topology>
    </subcellularLocation>
</comment>
<dbReference type="SMART" id="SM00409">
    <property type="entry name" value="IG"/>
    <property type="match status" value="1"/>
</dbReference>
<keyword evidence="9" id="KW-0325">Glycoprotein</keyword>
<protein>
    <recommendedName>
        <fullName evidence="13">Ig-like domain-containing protein</fullName>
    </recommendedName>
</protein>
<evidence type="ECO:0000256" key="5">
    <source>
        <dbReference type="ARBA" id="ARBA00022989"/>
    </source>
</evidence>
<evidence type="ECO:0000313" key="14">
    <source>
        <dbReference type="EMBL" id="PWA20246.1"/>
    </source>
</evidence>
<gene>
    <name evidence="14" type="ORF">CCH79_00003596</name>
</gene>
<evidence type="ECO:0000256" key="10">
    <source>
        <dbReference type="ARBA" id="ARBA00023319"/>
    </source>
</evidence>
<dbReference type="InterPro" id="IPR036179">
    <property type="entry name" value="Ig-like_dom_sf"/>
</dbReference>
<dbReference type="GO" id="GO:0042130">
    <property type="term" value="P:negative regulation of T cell proliferation"/>
    <property type="evidence" value="ECO:0007669"/>
    <property type="project" value="TreeGrafter"/>
</dbReference>
<dbReference type="GO" id="GO:0042102">
    <property type="term" value="P:positive regulation of T cell proliferation"/>
    <property type="evidence" value="ECO:0007669"/>
    <property type="project" value="TreeGrafter"/>
</dbReference>
<dbReference type="Pfam" id="PF07686">
    <property type="entry name" value="V-set"/>
    <property type="match status" value="1"/>
</dbReference>
<evidence type="ECO:0000256" key="11">
    <source>
        <dbReference type="SAM" id="MobiDB-lite"/>
    </source>
</evidence>
<evidence type="ECO:0000259" key="13">
    <source>
        <dbReference type="PROSITE" id="PS50835"/>
    </source>
</evidence>
<keyword evidence="10" id="KW-0393">Immunoglobulin domain</keyword>
<dbReference type="PANTHER" id="PTHR25466">
    <property type="entry name" value="T-LYMPHOCYTE ACTIVATION ANTIGEN"/>
    <property type="match status" value="1"/>
</dbReference>
<comment type="caution">
    <text evidence="14">The sequence shown here is derived from an EMBL/GenBank/DDBJ whole genome shotgun (WGS) entry which is preliminary data.</text>
</comment>
<accession>A0A315VBQ8</accession>
<keyword evidence="2" id="KW-1003">Cell membrane</keyword>
<feature type="non-terminal residue" evidence="14">
    <location>
        <position position="557"/>
    </location>
</feature>
<dbReference type="InterPro" id="IPR013106">
    <property type="entry name" value="Ig_V-set"/>
</dbReference>
<keyword evidence="6 12" id="KW-0472">Membrane</keyword>
<name>A0A315VBQ8_GAMAF</name>
<keyword evidence="3 12" id="KW-0812">Transmembrane</keyword>
<dbReference type="GO" id="GO:0006955">
    <property type="term" value="P:immune response"/>
    <property type="evidence" value="ECO:0007669"/>
    <property type="project" value="TreeGrafter"/>
</dbReference>
<feature type="compositionally biased region" description="Polar residues" evidence="11">
    <location>
        <begin position="476"/>
        <end position="499"/>
    </location>
</feature>
<dbReference type="PANTHER" id="PTHR25466:SF9">
    <property type="entry name" value="FIBRONECTIN TYPE-III DOMAIN-CONTAINING PROTEIN"/>
    <property type="match status" value="1"/>
</dbReference>
<evidence type="ECO:0000256" key="7">
    <source>
        <dbReference type="ARBA" id="ARBA00023157"/>
    </source>
</evidence>
<dbReference type="GO" id="GO:0071222">
    <property type="term" value="P:cellular response to lipopolysaccharide"/>
    <property type="evidence" value="ECO:0007669"/>
    <property type="project" value="TreeGrafter"/>
</dbReference>
<evidence type="ECO:0000313" key="15">
    <source>
        <dbReference type="Proteomes" id="UP000250572"/>
    </source>
</evidence>
<evidence type="ECO:0000256" key="3">
    <source>
        <dbReference type="ARBA" id="ARBA00022692"/>
    </source>
</evidence>
<dbReference type="SUPFAM" id="SSF48726">
    <property type="entry name" value="Immunoglobulin"/>
    <property type="match status" value="1"/>
</dbReference>
<dbReference type="Gene3D" id="2.60.40.10">
    <property type="entry name" value="Immunoglobulins"/>
    <property type="match status" value="1"/>
</dbReference>
<keyword evidence="4" id="KW-0732">Signal</keyword>
<dbReference type="EMBL" id="NHOQ01001971">
    <property type="protein sequence ID" value="PWA20246.1"/>
    <property type="molecule type" value="Genomic_DNA"/>
</dbReference>
<feature type="domain" description="Ig-like" evidence="13">
    <location>
        <begin position="272"/>
        <end position="383"/>
    </location>
</feature>
<keyword evidence="5 12" id="KW-1133">Transmembrane helix</keyword>
<proteinExistence type="predicted"/>
<evidence type="ECO:0000256" key="2">
    <source>
        <dbReference type="ARBA" id="ARBA00022475"/>
    </source>
</evidence>
<dbReference type="InterPro" id="IPR007110">
    <property type="entry name" value="Ig-like_dom"/>
</dbReference>
<dbReference type="PROSITE" id="PS50835">
    <property type="entry name" value="IG_LIKE"/>
    <property type="match status" value="1"/>
</dbReference>
<keyword evidence="8" id="KW-0675">Receptor</keyword>
<evidence type="ECO:0000256" key="1">
    <source>
        <dbReference type="ARBA" id="ARBA00004251"/>
    </source>
</evidence>
<organism evidence="14 15">
    <name type="scientific">Gambusia affinis</name>
    <name type="common">Western mosquitofish</name>
    <name type="synonym">Heterandria affinis</name>
    <dbReference type="NCBI Taxonomy" id="33528"/>
    <lineage>
        <taxon>Eukaryota</taxon>
        <taxon>Metazoa</taxon>
        <taxon>Chordata</taxon>
        <taxon>Craniata</taxon>
        <taxon>Vertebrata</taxon>
        <taxon>Euteleostomi</taxon>
        <taxon>Actinopterygii</taxon>
        <taxon>Neopterygii</taxon>
        <taxon>Teleostei</taxon>
        <taxon>Neoteleostei</taxon>
        <taxon>Acanthomorphata</taxon>
        <taxon>Ovalentaria</taxon>
        <taxon>Atherinomorphae</taxon>
        <taxon>Cyprinodontiformes</taxon>
        <taxon>Poeciliidae</taxon>
        <taxon>Poeciliinae</taxon>
        <taxon>Gambusia</taxon>
    </lineage>
</organism>
<evidence type="ECO:0000256" key="6">
    <source>
        <dbReference type="ARBA" id="ARBA00023136"/>
    </source>
</evidence>
<dbReference type="GO" id="GO:0031295">
    <property type="term" value="P:T cell costimulation"/>
    <property type="evidence" value="ECO:0007669"/>
    <property type="project" value="TreeGrafter"/>
</dbReference>
<dbReference type="Proteomes" id="UP000250572">
    <property type="component" value="Unassembled WGS sequence"/>
</dbReference>
<dbReference type="GO" id="GO:0007166">
    <property type="term" value="P:cell surface receptor signaling pathway"/>
    <property type="evidence" value="ECO:0007669"/>
    <property type="project" value="TreeGrafter"/>
</dbReference>
<feature type="region of interest" description="Disordered" evidence="11">
    <location>
        <begin position="513"/>
        <end position="557"/>
    </location>
</feature>
<keyword evidence="15" id="KW-1185">Reference proteome</keyword>
<reference evidence="14 15" key="1">
    <citation type="journal article" date="2018" name="G3 (Bethesda)">
        <title>A High-Quality Reference Genome for the Invasive Mosquitofish Gambusia affinis Using a Chicago Library.</title>
        <authorList>
            <person name="Hoffberg S.L."/>
            <person name="Troendle N.J."/>
            <person name="Glenn T.C."/>
            <person name="Mahmud O."/>
            <person name="Louha S."/>
            <person name="Chalopin D."/>
            <person name="Bennetzen J.L."/>
            <person name="Mauricio R."/>
        </authorList>
    </citation>
    <scope>NUCLEOTIDE SEQUENCE [LARGE SCALE GENOMIC DNA]</scope>
    <source>
        <strain evidence="14">NE01/NJP1002.9</strain>
        <tissue evidence="14">Muscle</tissue>
    </source>
</reference>
<feature type="region of interest" description="Disordered" evidence="11">
    <location>
        <begin position="467"/>
        <end position="501"/>
    </location>
</feature>
<evidence type="ECO:0000256" key="12">
    <source>
        <dbReference type="SAM" id="Phobius"/>
    </source>
</evidence>
<dbReference type="InterPro" id="IPR013783">
    <property type="entry name" value="Ig-like_fold"/>
</dbReference>
<dbReference type="InterPro" id="IPR051713">
    <property type="entry name" value="T-cell_Activation_Regulation"/>
</dbReference>